<feature type="compositionally biased region" description="Polar residues" evidence="1">
    <location>
        <begin position="140"/>
        <end position="168"/>
    </location>
</feature>
<keyword evidence="2" id="KW-0812">Transmembrane</keyword>
<dbReference type="AlphaFoldDB" id="A0A2S8SRH9"/>
<reference evidence="3 4" key="1">
    <citation type="journal article" date="2018" name="Syst. Appl. Microbiol.">
        <title>Abditibacterium utsteinense sp. nov., the first cultivated member of candidate phylum FBP, isolated from ice-free Antarctic soil samples.</title>
        <authorList>
            <person name="Tahon G."/>
            <person name="Tytgat B."/>
            <person name="Lebbe L."/>
            <person name="Carlier A."/>
            <person name="Willems A."/>
        </authorList>
    </citation>
    <scope>NUCLEOTIDE SEQUENCE [LARGE SCALE GENOMIC DNA]</scope>
    <source>
        <strain evidence="3 4">LMG 29911</strain>
    </source>
</reference>
<organism evidence="3 4">
    <name type="scientific">Abditibacterium utsteinense</name>
    <dbReference type="NCBI Taxonomy" id="1960156"/>
    <lineage>
        <taxon>Bacteria</taxon>
        <taxon>Pseudomonadati</taxon>
        <taxon>Abditibacteriota</taxon>
        <taxon>Abditibacteriia</taxon>
        <taxon>Abditibacteriales</taxon>
        <taxon>Abditibacteriaceae</taxon>
        <taxon>Abditibacterium</taxon>
    </lineage>
</organism>
<dbReference type="InterPro" id="IPR027558">
    <property type="entry name" value="Pre_pil_HX9DG_C"/>
</dbReference>
<sequence>MKEIPREFCEFPQQIRNCETASWEGVEMDEKTRPRAKSSSRKFVEILLVFSVAFIGWAILFPNGNRAKENYKKVHCQSNLKQIMLGIQLYAGDYDEKYPLVATGPKAGLRKVSDNSSFGWVDTLFPYGNMMSVRIFQCPSEQTDPTKNDPPSFQTEGQSTDLQNQQQAAFPEHDPTQSQFTDYWFNARLAGKRDSELQDWKRTIAIGEGNDGTDATNARYHLLEIPRRWRKDEKSPLYRHLIGANFAFADGHVKFIGAKNWKNGLDSEDSSKATLRLKPLTKPTN</sequence>
<evidence type="ECO:0000313" key="3">
    <source>
        <dbReference type="EMBL" id="PQV63413.1"/>
    </source>
</evidence>
<accession>A0A2S8SRH9</accession>
<dbReference type="NCBIfam" id="TIGR04294">
    <property type="entry name" value="pre_pil_HX9DG"/>
    <property type="match status" value="1"/>
</dbReference>
<evidence type="ECO:0000256" key="2">
    <source>
        <dbReference type="SAM" id="Phobius"/>
    </source>
</evidence>
<comment type="caution">
    <text evidence="3">The sequence shown here is derived from an EMBL/GenBank/DDBJ whole genome shotgun (WGS) entry which is preliminary data.</text>
</comment>
<dbReference type="EMBL" id="NIGF01000012">
    <property type="protein sequence ID" value="PQV63413.1"/>
    <property type="molecule type" value="Genomic_DNA"/>
</dbReference>
<keyword evidence="4" id="KW-1185">Reference proteome</keyword>
<dbReference type="InParanoid" id="A0A2S8SRH9"/>
<feature type="region of interest" description="Disordered" evidence="1">
    <location>
        <begin position="140"/>
        <end position="175"/>
    </location>
</feature>
<gene>
    <name evidence="3" type="ORF">B1R32_11268</name>
</gene>
<proteinExistence type="predicted"/>
<dbReference type="PANTHER" id="PTHR30093">
    <property type="entry name" value="GENERAL SECRETION PATHWAY PROTEIN G"/>
    <property type="match status" value="1"/>
</dbReference>
<evidence type="ECO:0000313" key="4">
    <source>
        <dbReference type="Proteomes" id="UP000237684"/>
    </source>
</evidence>
<name>A0A2S8SRH9_9BACT</name>
<keyword evidence="2" id="KW-1133">Transmembrane helix</keyword>
<keyword evidence="2" id="KW-0472">Membrane</keyword>
<evidence type="ECO:0000256" key="1">
    <source>
        <dbReference type="SAM" id="MobiDB-lite"/>
    </source>
</evidence>
<dbReference type="PANTHER" id="PTHR30093:SF2">
    <property type="entry name" value="TYPE II SECRETION SYSTEM PROTEIN H"/>
    <property type="match status" value="1"/>
</dbReference>
<feature type="transmembrane region" description="Helical" evidence="2">
    <location>
        <begin position="43"/>
        <end position="61"/>
    </location>
</feature>
<dbReference type="Proteomes" id="UP000237684">
    <property type="component" value="Unassembled WGS sequence"/>
</dbReference>
<protein>
    <submittedName>
        <fullName evidence="3">Prepilin-type processing-associated H-X9-DG domain-containing protein</fullName>
    </submittedName>
</protein>